<evidence type="ECO:0000256" key="1">
    <source>
        <dbReference type="SAM" id="SignalP"/>
    </source>
</evidence>
<evidence type="ECO:0000313" key="3">
    <source>
        <dbReference type="Proteomes" id="UP001500547"/>
    </source>
</evidence>
<feature type="chain" id="PRO_5045755191" evidence="1">
    <location>
        <begin position="22"/>
        <end position="169"/>
    </location>
</feature>
<proteinExistence type="predicted"/>
<gene>
    <name evidence="2" type="ORF">GCM10025770_13930</name>
</gene>
<organism evidence="2 3">
    <name type="scientific">Viridibacterium curvum</name>
    <dbReference type="NCBI Taxonomy" id="1101404"/>
    <lineage>
        <taxon>Bacteria</taxon>
        <taxon>Pseudomonadati</taxon>
        <taxon>Pseudomonadota</taxon>
        <taxon>Betaproteobacteria</taxon>
        <taxon>Rhodocyclales</taxon>
        <taxon>Rhodocyclaceae</taxon>
        <taxon>Viridibacterium</taxon>
    </lineage>
</organism>
<keyword evidence="3" id="KW-1185">Reference proteome</keyword>
<keyword evidence="1" id="KW-0732">Signal</keyword>
<dbReference type="EMBL" id="BAABLD010000007">
    <property type="protein sequence ID" value="GAA5162761.1"/>
    <property type="molecule type" value="Genomic_DNA"/>
</dbReference>
<protein>
    <submittedName>
        <fullName evidence="2">Uncharacterized protein</fullName>
    </submittedName>
</protein>
<name>A0ABP9QIZ2_9RHOO</name>
<comment type="caution">
    <text evidence="2">The sequence shown here is derived from an EMBL/GenBank/DDBJ whole genome shotgun (WGS) entry which is preliminary data.</text>
</comment>
<reference evidence="3" key="1">
    <citation type="journal article" date="2019" name="Int. J. Syst. Evol. Microbiol.">
        <title>The Global Catalogue of Microorganisms (GCM) 10K type strain sequencing project: providing services to taxonomists for standard genome sequencing and annotation.</title>
        <authorList>
            <consortium name="The Broad Institute Genomics Platform"/>
            <consortium name="The Broad Institute Genome Sequencing Center for Infectious Disease"/>
            <person name="Wu L."/>
            <person name="Ma J."/>
        </authorList>
    </citation>
    <scope>NUCLEOTIDE SEQUENCE [LARGE SCALE GENOMIC DNA]</scope>
    <source>
        <strain evidence="3">JCM 18715</strain>
    </source>
</reference>
<evidence type="ECO:0000313" key="2">
    <source>
        <dbReference type="EMBL" id="GAA5162761.1"/>
    </source>
</evidence>
<sequence>MRDSRLLAAAFCTLFASVSSAQDSPQTIIAPPFAAYPAKEMGVSAPPANLRFNSAQARRFRTAIRDASKEKPNFAGHFRIATWGCGTDCRGFAIIDLVSGKITTPMGIETISGAMGNDDPRLDFRADSQLLVISGQINEDPASEARHLLRWNGNKLIPISKEPLPKTLF</sequence>
<accession>A0ABP9QIZ2</accession>
<dbReference type="RefSeq" id="WP_345532158.1">
    <property type="nucleotide sequence ID" value="NZ_BAABLD010000007.1"/>
</dbReference>
<dbReference type="Proteomes" id="UP001500547">
    <property type="component" value="Unassembled WGS sequence"/>
</dbReference>
<feature type="signal peptide" evidence="1">
    <location>
        <begin position="1"/>
        <end position="21"/>
    </location>
</feature>